<evidence type="ECO:0000256" key="1">
    <source>
        <dbReference type="SAM" id="Coils"/>
    </source>
</evidence>
<accession>U5PZV0</accession>
<gene>
    <name evidence="3" type="ORF">Riggi_15</name>
</gene>
<dbReference type="GeneID" id="17959325"/>
<keyword evidence="1" id="KW-0175">Coiled coil</keyword>
<feature type="region of interest" description="Disordered" evidence="2">
    <location>
        <begin position="298"/>
        <end position="321"/>
    </location>
</feature>
<evidence type="ECO:0000313" key="3">
    <source>
        <dbReference type="EMBL" id="AGY48177.1"/>
    </source>
</evidence>
<dbReference type="EMBL" id="KF669659">
    <property type="protein sequence ID" value="AGY48177.1"/>
    <property type="molecule type" value="Genomic_DNA"/>
</dbReference>
<evidence type="ECO:0000256" key="2">
    <source>
        <dbReference type="SAM" id="MobiDB-lite"/>
    </source>
</evidence>
<dbReference type="RefSeq" id="YP_008770572.1">
    <property type="nucleotide sequence ID" value="NC_022765.1"/>
</dbReference>
<name>U5PZV0_9CAUD</name>
<sequence length="345" mass="39609">MREQEKPSNKTNKQHKHPFPLPFCHGRCALWQNIPFGYKLTNPLKSLRLQRIIEVVKHLKEFEIGRFSESDPLEGDEYIKEGILIEEGVHRGITFNTDDLEVLAKSFDPENPVPLQLDHSESAKDTAGYLQDVYVKDGKLLGKFKIIDDTVKERITKGLMKKLSLGFYSKKDHQGNVKPSRIREVSIVAFPQVQGATLFKQEEPAKEEKPKMSKENQELSQEMIVQFEELNKRLAQQEAQIKTLSEAKLDSQIVKFTESKHIVPAQAEPLKELLSSMTDEQIEKFNEFMKHSAVVNFDEQGEFEGTDEKEEPASKLSPEDEEALKFYEQHVEQFGKGYSASKEVK</sequence>
<evidence type="ECO:0000313" key="4">
    <source>
        <dbReference type="Proteomes" id="UP000017652"/>
    </source>
</evidence>
<organism evidence="3 4">
    <name type="scientific">Bacillus phage Riggi</name>
    <dbReference type="NCBI Taxonomy" id="2884426"/>
    <lineage>
        <taxon>Viruses</taxon>
        <taxon>Duplodnaviria</taxon>
        <taxon>Heunggongvirae</taxon>
        <taxon>Uroviricota</taxon>
        <taxon>Caudoviricetes</taxon>
        <taxon>Ehrlichviridae</taxon>
        <taxon>Andromedavirus</taxon>
        <taxon>Andromedavirus riggi</taxon>
    </lineage>
</organism>
<protein>
    <submittedName>
        <fullName evidence="3">Scaffold protein</fullName>
    </submittedName>
</protein>
<dbReference type="KEGG" id="vg:17959325"/>
<reference evidence="3 4" key="1">
    <citation type="journal article" date="2013" name="Genome Announc.">
        <title>Complete Genome of Bacillus pumilus Siphophage Riggi.</title>
        <authorList>
            <person name="Still E.L."/>
            <person name="Riggi C.F."/>
            <person name="Chamakura K.R."/>
            <person name="Kuty Everett G.F."/>
        </authorList>
    </citation>
    <scope>NUCLEOTIDE SEQUENCE [LARGE SCALE GENOMIC DNA]</scope>
</reference>
<feature type="coiled-coil region" evidence="1">
    <location>
        <begin position="220"/>
        <end position="247"/>
    </location>
</feature>
<feature type="compositionally biased region" description="Acidic residues" evidence="2">
    <location>
        <begin position="299"/>
        <end position="310"/>
    </location>
</feature>
<keyword evidence="4" id="KW-1185">Reference proteome</keyword>
<proteinExistence type="predicted"/>
<dbReference type="Proteomes" id="UP000017652">
    <property type="component" value="Segment"/>
</dbReference>